<accession>A0A8F8MZF1</accession>
<organism evidence="1">
    <name type="scientific">Cytorhabdovirus lactucanecante</name>
    <dbReference type="NCBI Taxonomy" id="1985702"/>
    <lineage>
        <taxon>Viruses</taxon>
        <taxon>Riboviria</taxon>
        <taxon>Orthornavirae</taxon>
        <taxon>Negarnaviricota</taxon>
        <taxon>Haploviricotina</taxon>
        <taxon>Monjiviricetes</taxon>
        <taxon>Mononegavirales</taxon>
        <taxon>Rhabdoviridae</taxon>
        <taxon>Betarhabdovirinae</taxon>
        <taxon>Alphacytorhabdovirus</taxon>
        <taxon>Alphacytorhabdovirus lactucanecante</taxon>
    </lineage>
</organism>
<reference evidence="1" key="1">
    <citation type="submission" date="2021-05" db="EMBL/GenBank/DDBJ databases">
        <title>Plant Virus Collection isolate.</title>
        <authorList>
            <person name="Knierim D."/>
            <person name="Margaria P."/>
            <person name="Menzel W."/>
            <person name="Winter S."/>
        </authorList>
    </citation>
    <scope>NUCLEOTIDE SEQUENCE</scope>
    <source>
        <strain evidence="1">DSMZ PV-0085</strain>
    </source>
</reference>
<protein>
    <submittedName>
        <fullName evidence="1">Matrix protein</fullName>
    </submittedName>
</protein>
<evidence type="ECO:0000313" key="1">
    <source>
        <dbReference type="EMBL" id="QYA72466.1"/>
    </source>
</evidence>
<name>A0A8F8MZF1_9RHAB</name>
<gene>
    <name evidence="1" type="primary">M</name>
</gene>
<dbReference type="EMBL" id="MZ202327">
    <property type="protein sequence ID" value="QYA72466.1"/>
    <property type="molecule type" value="Viral_cRNA"/>
</dbReference>
<sequence>MSAKLNWYRITFNDTVWRFDTARGPKDGETCPLIASELFSSGLSEVFKSVTSFSEILRNMESRGYITNITLRADSDILGPGALRCEFLFPSEVFIPTSHTLKMGRSSLILEPHLVVLKECKYISSGKLDIGISSIEATSVAVLRRVKGPAFIGCMDDNPFGVLTKKPSDEKNVLASK</sequence>
<proteinExistence type="predicted"/>